<dbReference type="CDD" id="cd04301">
    <property type="entry name" value="NAT_SF"/>
    <property type="match status" value="1"/>
</dbReference>
<dbReference type="InterPro" id="IPR000182">
    <property type="entry name" value="GNAT_dom"/>
</dbReference>
<accession>A0A4S4A7B1</accession>
<protein>
    <submittedName>
        <fullName evidence="4">GNAT family N-acetyltransferase</fullName>
    </submittedName>
</protein>
<feature type="domain" description="N-acetyltransferase" evidence="3">
    <location>
        <begin position="1"/>
        <end position="152"/>
    </location>
</feature>
<keyword evidence="1 4" id="KW-0808">Transferase</keyword>
<name>A0A4S4A7B1_9HYPH</name>
<dbReference type="InterPro" id="IPR050832">
    <property type="entry name" value="Bact_Acetyltransf"/>
</dbReference>
<gene>
    <name evidence="4" type="ORF">E6C51_01120</name>
</gene>
<dbReference type="GO" id="GO:0016747">
    <property type="term" value="F:acyltransferase activity, transferring groups other than amino-acyl groups"/>
    <property type="evidence" value="ECO:0007669"/>
    <property type="project" value="InterPro"/>
</dbReference>
<evidence type="ECO:0000313" key="4">
    <source>
        <dbReference type="EMBL" id="THF54234.1"/>
    </source>
</evidence>
<sequence>MRPEYIESFWEALDRVSRERRYLSFLEAPPLERLRTFVLDMIENGSQFVALDGGKVVGWCDIRRFDRETSSHRAVLGMGIIDGYREQGLGLRLITTTLDAARNMGLHRVELDVHADNTRAARLYEKVGFEREGVARDAVLIDGHYIDLIKMAIIFPTSHRNSVN</sequence>
<dbReference type="PANTHER" id="PTHR43877:SF1">
    <property type="entry name" value="ACETYLTRANSFERASE"/>
    <property type="match status" value="1"/>
</dbReference>
<dbReference type="AlphaFoldDB" id="A0A4S4A7B1"/>
<dbReference type="PANTHER" id="PTHR43877">
    <property type="entry name" value="AMINOALKYLPHOSPHONATE N-ACETYLTRANSFERASE-RELATED-RELATED"/>
    <property type="match status" value="1"/>
</dbReference>
<dbReference type="InterPro" id="IPR016181">
    <property type="entry name" value="Acyl_CoA_acyltransferase"/>
</dbReference>
<keyword evidence="5" id="KW-1185">Reference proteome</keyword>
<dbReference type="EMBL" id="SSOA01000001">
    <property type="protein sequence ID" value="THF54234.1"/>
    <property type="molecule type" value="Genomic_DNA"/>
</dbReference>
<organism evidence="4 5">
    <name type="scientific">Allorhizobium terrae</name>
    <dbReference type="NCBI Taxonomy" id="1848972"/>
    <lineage>
        <taxon>Bacteria</taxon>
        <taxon>Pseudomonadati</taxon>
        <taxon>Pseudomonadota</taxon>
        <taxon>Alphaproteobacteria</taxon>
        <taxon>Hyphomicrobiales</taxon>
        <taxon>Rhizobiaceae</taxon>
        <taxon>Rhizobium/Agrobacterium group</taxon>
        <taxon>Allorhizobium</taxon>
    </lineage>
</organism>
<evidence type="ECO:0000313" key="5">
    <source>
        <dbReference type="Proteomes" id="UP000310754"/>
    </source>
</evidence>
<dbReference type="PROSITE" id="PS51186">
    <property type="entry name" value="GNAT"/>
    <property type="match status" value="1"/>
</dbReference>
<keyword evidence="2" id="KW-0012">Acyltransferase</keyword>
<evidence type="ECO:0000256" key="1">
    <source>
        <dbReference type="ARBA" id="ARBA00022679"/>
    </source>
</evidence>
<dbReference type="Gene3D" id="3.40.630.30">
    <property type="match status" value="1"/>
</dbReference>
<proteinExistence type="predicted"/>
<evidence type="ECO:0000256" key="2">
    <source>
        <dbReference type="ARBA" id="ARBA00023315"/>
    </source>
</evidence>
<dbReference type="SUPFAM" id="SSF55729">
    <property type="entry name" value="Acyl-CoA N-acyltransferases (Nat)"/>
    <property type="match status" value="1"/>
</dbReference>
<comment type="caution">
    <text evidence="4">The sequence shown here is derived from an EMBL/GenBank/DDBJ whole genome shotgun (WGS) entry which is preliminary data.</text>
</comment>
<dbReference type="Proteomes" id="UP000310754">
    <property type="component" value="Unassembled WGS sequence"/>
</dbReference>
<dbReference type="Pfam" id="PF00583">
    <property type="entry name" value="Acetyltransf_1"/>
    <property type="match status" value="1"/>
</dbReference>
<reference evidence="4 5" key="1">
    <citation type="submission" date="2019-04" db="EMBL/GenBank/DDBJ databases">
        <title>Rhizobium terrae sp. nov., isolated from a paddy soil.</title>
        <authorList>
            <person name="Lin S.-Y."/>
            <person name="Hameed A."/>
            <person name="Huang H.-I."/>
            <person name="Young C.-C."/>
        </authorList>
    </citation>
    <scope>NUCLEOTIDE SEQUENCE [LARGE SCALE GENOMIC DNA]</scope>
    <source>
        <strain evidence="4 5">CC-HIH110</strain>
    </source>
</reference>
<evidence type="ECO:0000259" key="3">
    <source>
        <dbReference type="PROSITE" id="PS51186"/>
    </source>
</evidence>